<evidence type="ECO:0000313" key="3">
    <source>
        <dbReference type="Proteomes" id="UP001165423"/>
    </source>
</evidence>
<organism evidence="2 3">
    <name type="scientific">Cognatiluteimonas sedimenti</name>
    <dbReference type="NCBI Taxonomy" id="2927791"/>
    <lineage>
        <taxon>Bacteria</taxon>
        <taxon>Pseudomonadati</taxon>
        <taxon>Pseudomonadota</taxon>
        <taxon>Gammaproteobacteria</taxon>
        <taxon>Lysobacterales</taxon>
        <taxon>Lysobacteraceae</taxon>
        <taxon>Cognatiluteimonas</taxon>
    </lineage>
</organism>
<comment type="caution">
    <text evidence="2">The sequence shown here is derived from an EMBL/GenBank/DDBJ whole genome shotgun (WGS) entry which is preliminary data.</text>
</comment>
<dbReference type="Proteomes" id="UP001165423">
    <property type="component" value="Unassembled WGS sequence"/>
</dbReference>
<evidence type="ECO:0000256" key="1">
    <source>
        <dbReference type="SAM" id="SignalP"/>
    </source>
</evidence>
<proteinExistence type="predicted"/>
<evidence type="ECO:0000313" key="2">
    <source>
        <dbReference type="EMBL" id="MCJ0825584.1"/>
    </source>
</evidence>
<feature type="signal peptide" evidence="1">
    <location>
        <begin position="1"/>
        <end position="18"/>
    </location>
</feature>
<reference evidence="2 3" key="1">
    <citation type="submission" date="2022-03" db="EMBL/GenBank/DDBJ databases">
        <title>Luteimonas soily sp. nov., a novel bacterium isolated from the soil.</title>
        <authorList>
            <person name="Zhang X."/>
        </authorList>
    </citation>
    <scope>NUCLEOTIDE SEQUENCE [LARGE SCALE GENOMIC DNA]</scope>
    <source>
        <strain evidence="2 3">50</strain>
    </source>
</reference>
<accession>A0ABT0A3N5</accession>
<feature type="chain" id="PRO_5047096236" description="Secreted protein" evidence="1">
    <location>
        <begin position="19"/>
        <end position="170"/>
    </location>
</feature>
<gene>
    <name evidence="2" type="ORF">MQC88_06380</name>
</gene>
<keyword evidence="3" id="KW-1185">Reference proteome</keyword>
<protein>
    <recommendedName>
        <fullName evidence="4">Secreted protein</fullName>
    </recommendedName>
</protein>
<name>A0ABT0A3N5_9GAMM</name>
<keyword evidence="1" id="KW-0732">Signal</keyword>
<evidence type="ECO:0008006" key="4">
    <source>
        <dbReference type="Google" id="ProtNLM"/>
    </source>
</evidence>
<sequence length="170" mass="18060">MRLPTLLLAAAVAVPALAADPTPEITRDPAPAQAPGVLHILRAIPEACARLQGEFTGDAAQPYRFAAVRTSPNCRPRARLVDAAKAKPSLPAGWIFNDVIRVPNAACATQQAVVRVWRHAADVAPPTLDDQGRSRIYLKESLARAKAGQLAPIPMYAVSMQVEGLPCNGD</sequence>
<dbReference type="RefSeq" id="WP_243320050.1">
    <property type="nucleotide sequence ID" value="NZ_JALGCL010000001.1"/>
</dbReference>
<dbReference type="EMBL" id="JALGCL010000001">
    <property type="protein sequence ID" value="MCJ0825584.1"/>
    <property type="molecule type" value="Genomic_DNA"/>
</dbReference>